<dbReference type="Gene3D" id="1.10.10.60">
    <property type="entry name" value="Homeodomain-like"/>
    <property type="match status" value="1"/>
</dbReference>
<feature type="domain" description="Homeobox" evidence="4">
    <location>
        <begin position="73"/>
        <end position="130"/>
    </location>
</feature>
<evidence type="ECO:0000256" key="3">
    <source>
        <dbReference type="RuleBase" id="RU000682"/>
    </source>
</evidence>
<dbReference type="GO" id="GO:0003677">
    <property type="term" value="F:DNA binding"/>
    <property type="evidence" value="ECO:0007669"/>
    <property type="project" value="UniProtKB-UniRule"/>
</dbReference>
<dbReference type="SMART" id="SM00389">
    <property type="entry name" value="HOX"/>
    <property type="match status" value="1"/>
</dbReference>
<dbReference type="InterPro" id="IPR001356">
    <property type="entry name" value="HD"/>
</dbReference>
<keyword evidence="6" id="KW-1185">Reference proteome</keyword>
<keyword evidence="2 3" id="KW-0539">Nucleus</keyword>
<evidence type="ECO:0000313" key="5">
    <source>
        <dbReference type="EnsemblPlants" id="TuG1812G0100000496.01.T01"/>
    </source>
</evidence>
<keyword evidence="2 3" id="KW-0371">Homeobox</keyword>
<evidence type="ECO:0000256" key="2">
    <source>
        <dbReference type="PROSITE-ProRule" id="PRU00108"/>
    </source>
</evidence>
<comment type="subcellular location">
    <subcellularLocation>
        <location evidence="1 2 3">Nucleus</location>
    </subcellularLocation>
</comment>
<reference evidence="6" key="1">
    <citation type="journal article" date="2013" name="Nature">
        <title>Draft genome of the wheat A-genome progenitor Triticum urartu.</title>
        <authorList>
            <person name="Ling H.Q."/>
            <person name="Zhao S."/>
            <person name="Liu D."/>
            <person name="Wang J."/>
            <person name="Sun H."/>
            <person name="Zhang C."/>
            <person name="Fan H."/>
            <person name="Li D."/>
            <person name="Dong L."/>
            <person name="Tao Y."/>
            <person name="Gao C."/>
            <person name="Wu H."/>
            <person name="Li Y."/>
            <person name="Cui Y."/>
            <person name="Guo X."/>
            <person name="Zheng S."/>
            <person name="Wang B."/>
            <person name="Yu K."/>
            <person name="Liang Q."/>
            <person name="Yang W."/>
            <person name="Lou X."/>
            <person name="Chen J."/>
            <person name="Feng M."/>
            <person name="Jian J."/>
            <person name="Zhang X."/>
            <person name="Luo G."/>
            <person name="Jiang Y."/>
            <person name="Liu J."/>
            <person name="Wang Z."/>
            <person name="Sha Y."/>
            <person name="Zhang B."/>
            <person name="Wu H."/>
            <person name="Tang D."/>
            <person name="Shen Q."/>
            <person name="Xue P."/>
            <person name="Zou S."/>
            <person name="Wang X."/>
            <person name="Liu X."/>
            <person name="Wang F."/>
            <person name="Yang Y."/>
            <person name="An X."/>
            <person name="Dong Z."/>
            <person name="Zhang K."/>
            <person name="Zhang X."/>
            <person name="Luo M.C."/>
            <person name="Dvorak J."/>
            <person name="Tong Y."/>
            <person name="Wang J."/>
            <person name="Yang H."/>
            <person name="Li Z."/>
            <person name="Wang D."/>
            <person name="Zhang A."/>
            <person name="Wang J."/>
        </authorList>
    </citation>
    <scope>NUCLEOTIDE SEQUENCE</scope>
    <source>
        <strain evidence="6">cv. G1812</strain>
    </source>
</reference>
<dbReference type="PROSITE" id="PS50071">
    <property type="entry name" value="HOMEOBOX_2"/>
    <property type="match status" value="1"/>
</dbReference>
<dbReference type="GO" id="GO:0005634">
    <property type="term" value="C:nucleus"/>
    <property type="evidence" value="ECO:0007669"/>
    <property type="project" value="UniProtKB-SubCell"/>
</dbReference>
<dbReference type="PANTHER" id="PTHR45654:SF62">
    <property type="entry name" value="HOMEOBOX DOMAIN-CONTAINING PROTEIN"/>
    <property type="match status" value="1"/>
</dbReference>
<dbReference type="EnsemblPlants" id="TuG1812G0100000496.01.T01">
    <property type="protein sequence ID" value="TuG1812G0100000496.01.T01"/>
    <property type="gene ID" value="TuG1812G0100000496.01"/>
</dbReference>
<dbReference type="SUPFAM" id="SSF46689">
    <property type="entry name" value="Homeodomain-like"/>
    <property type="match status" value="1"/>
</dbReference>
<sequence>MDGEFPQYNNVVHNDFDVFMTTEHNHLFQNNHDDEMYGMLGSTANAGKIDNASNVAADKGNNDVETHGEQRMETRHANYHRLRREQIQQLEAFFRESPYPDEKLRKTLSKRLGMSAQHVMFWFQSHRSSQ</sequence>
<organism evidence="5 6">
    <name type="scientific">Triticum urartu</name>
    <name type="common">Red wild einkorn</name>
    <name type="synonym">Crithodium urartu</name>
    <dbReference type="NCBI Taxonomy" id="4572"/>
    <lineage>
        <taxon>Eukaryota</taxon>
        <taxon>Viridiplantae</taxon>
        <taxon>Streptophyta</taxon>
        <taxon>Embryophyta</taxon>
        <taxon>Tracheophyta</taxon>
        <taxon>Spermatophyta</taxon>
        <taxon>Magnoliopsida</taxon>
        <taxon>Liliopsida</taxon>
        <taxon>Poales</taxon>
        <taxon>Poaceae</taxon>
        <taxon>BOP clade</taxon>
        <taxon>Pooideae</taxon>
        <taxon>Triticodae</taxon>
        <taxon>Triticeae</taxon>
        <taxon>Triticinae</taxon>
        <taxon>Triticum</taxon>
    </lineage>
</organism>
<proteinExistence type="predicted"/>
<dbReference type="Gramene" id="TuG1812G0100000496.01.T01">
    <property type="protein sequence ID" value="TuG1812G0100000496.01.T01"/>
    <property type="gene ID" value="TuG1812G0100000496.01"/>
</dbReference>
<accession>A0A8R7JVD2</accession>
<dbReference type="InterPro" id="IPR042160">
    <property type="entry name" value="HD-Zip_IV"/>
</dbReference>
<reference evidence="5" key="3">
    <citation type="submission" date="2022-06" db="UniProtKB">
        <authorList>
            <consortium name="EnsemblPlants"/>
        </authorList>
    </citation>
    <scope>IDENTIFICATION</scope>
</reference>
<evidence type="ECO:0000256" key="1">
    <source>
        <dbReference type="ARBA" id="ARBA00004123"/>
    </source>
</evidence>
<dbReference type="InterPro" id="IPR009057">
    <property type="entry name" value="Homeodomain-like_sf"/>
</dbReference>
<dbReference type="PANTHER" id="PTHR45654">
    <property type="entry name" value="HOMEOBOX-LEUCINE ZIPPER PROTEIN MERISTEM L1"/>
    <property type="match status" value="1"/>
</dbReference>
<dbReference type="CDD" id="cd00086">
    <property type="entry name" value="homeodomain"/>
    <property type="match status" value="1"/>
</dbReference>
<keyword evidence="2 3" id="KW-0238">DNA-binding</keyword>
<name>A0A8R7JVD2_TRIUA</name>
<dbReference type="AlphaFoldDB" id="A0A8R7JVD2"/>
<dbReference type="Pfam" id="PF00046">
    <property type="entry name" value="Homeodomain"/>
    <property type="match status" value="1"/>
</dbReference>
<evidence type="ECO:0000259" key="4">
    <source>
        <dbReference type="PROSITE" id="PS50071"/>
    </source>
</evidence>
<evidence type="ECO:0000313" key="6">
    <source>
        <dbReference type="Proteomes" id="UP000015106"/>
    </source>
</evidence>
<protein>
    <recommendedName>
        <fullName evidence="4">Homeobox domain-containing protein</fullName>
    </recommendedName>
</protein>
<dbReference type="Proteomes" id="UP000015106">
    <property type="component" value="Chromosome 1"/>
</dbReference>
<reference evidence="5" key="2">
    <citation type="submission" date="2018-03" db="EMBL/GenBank/DDBJ databases">
        <title>The Triticum urartu genome reveals the dynamic nature of wheat genome evolution.</title>
        <authorList>
            <person name="Ling H."/>
            <person name="Ma B."/>
            <person name="Shi X."/>
            <person name="Liu H."/>
            <person name="Dong L."/>
            <person name="Sun H."/>
            <person name="Cao Y."/>
            <person name="Gao Q."/>
            <person name="Zheng S."/>
            <person name="Li Y."/>
            <person name="Yu Y."/>
            <person name="Du H."/>
            <person name="Qi M."/>
            <person name="Li Y."/>
            <person name="Yu H."/>
            <person name="Cui Y."/>
            <person name="Wang N."/>
            <person name="Chen C."/>
            <person name="Wu H."/>
            <person name="Zhao Y."/>
            <person name="Zhang J."/>
            <person name="Li Y."/>
            <person name="Zhou W."/>
            <person name="Zhang B."/>
            <person name="Hu W."/>
            <person name="Eijk M."/>
            <person name="Tang J."/>
            <person name="Witsenboer H."/>
            <person name="Zhao S."/>
            <person name="Li Z."/>
            <person name="Zhang A."/>
            <person name="Wang D."/>
            <person name="Liang C."/>
        </authorList>
    </citation>
    <scope>NUCLEOTIDE SEQUENCE [LARGE SCALE GENOMIC DNA]</scope>
    <source>
        <strain evidence="5">cv. G1812</strain>
    </source>
</reference>